<comment type="caution">
    <text evidence="1">The sequence shown here is derived from an EMBL/GenBank/DDBJ whole genome shotgun (WGS) entry which is preliminary data.</text>
</comment>
<evidence type="ECO:0000313" key="2">
    <source>
        <dbReference type="Proteomes" id="UP000297693"/>
    </source>
</evidence>
<gene>
    <name evidence="1" type="ORF">EHQ58_10960</name>
</gene>
<organism evidence="1 2">
    <name type="scientific">Leptospira ognonensis</name>
    <dbReference type="NCBI Taxonomy" id="2484945"/>
    <lineage>
        <taxon>Bacteria</taxon>
        <taxon>Pseudomonadati</taxon>
        <taxon>Spirochaetota</taxon>
        <taxon>Spirochaetia</taxon>
        <taxon>Leptospirales</taxon>
        <taxon>Leptospiraceae</taxon>
        <taxon>Leptospira</taxon>
    </lineage>
</organism>
<dbReference type="EMBL" id="RQGD01000034">
    <property type="protein sequence ID" value="TGL57916.1"/>
    <property type="molecule type" value="Genomic_DNA"/>
</dbReference>
<dbReference type="Proteomes" id="UP000297693">
    <property type="component" value="Unassembled WGS sequence"/>
</dbReference>
<accession>A0A4R9K162</accession>
<dbReference type="AlphaFoldDB" id="A0A4R9K162"/>
<dbReference type="RefSeq" id="WP_135623935.1">
    <property type="nucleotide sequence ID" value="NZ_RQGD01000034.1"/>
</dbReference>
<proteinExistence type="predicted"/>
<reference evidence="1" key="1">
    <citation type="journal article" date="2019" name="PLoS Negl. Trop. Dis.">
        <title>Revisiting the worldwide diversity of Leptospira species in the environment.</title>
        <authorList>
            <person name="Vincent A.T."/>
            <person name="Schiettekatte O."/>
            <person name="Bourhy P."/>
            <person name="Veyrier F.J."/>
            <person name="Picardeau M."/>
        </authorList>
    </citation>
    <scope>NUCLEOTIDE SEQUENCE [LARGE SCALE GENOMIC DNA]</scope>
    <source>
        <strain evidence="1">201702476</strain>
    </source>
</reference>
<keyword evidence="2" id="KW-1185">Reference proteome</keyword>
<dbReference type="OrthoDB" id="319860at2"/>
<name>A0A4R9K162_9LEPT</name>
<sequence length="335" mass="38959">MVTRVSASHILRFLSILLFLTSDISSEPTLKDSDDFDSSYTENILPSPNKTKYEEQISCDVSCIKFQYDGETKIVDEVWSTLGKNSGKVLIEITSPKLKIDDPKLESFLEYFREISKRGGNVSFEPYYIGYKGLGLTDVPLFNDIFGISYNIFKRLKSYFLFSRLDHYYAKVLYHPKNQDILLIFFFQKSYGSLCDTVYSTCQTLQYVDDDTFDLQLSKKLSLPEFKYAPIEIKFDQVEAELPQAKLDLEHIQNANRSSRVYKWLIASKETDLKKVSRERFIDLSLVVTILDYSLKAYELIETIQLYWPIRNLKTEVVYEETGDKKLVKSITISR</sequence>
<evidence type="ECO:0000313" key="1">
    <source>
        <dbReference type="EMBL" id="TGL57916.1"/>
    </source>
</evidence>
<protein>
    <submittedName>
        <fullName evidence="1">Uncharacterized protein</fullName>
    </submittedName>
</protein>